<dbReference type="InterPro" id="IPR000182">
    <property type="entry name" value="GNAT_dom"/>
</dbReference>
<dbReference type="InterPro" id="IPR045039">
    <property type="entry name" value="NSI-like"/>
</dbReference>
<dbReference type="Proteomes" id="UP001172055">
    <property type="component" value="Unassembled WGS sequence"/>
</dbReference>
<keyword evidence="1" id="KW-0808">Transferase</keyword>
<accession>A0ABT8N5X5</accession>
<feature type="domain" description="N-acetyltransferase" evidence="3">
    <location>
        <begin position="2"/>
        <end position="127"/>
    </location>
</feature>
<dbReference type="InterPro" id="IPR016181">
    <property type="entry name" value="Acyl_CoA_acyltransferase"/>
</dbReference>
<evidence type="ECO:0000259" key="3">
    <source>
        <dbReference type="PROSITE" id="PS51186"/>
    </source>
</evidence>
<name>A0ABT8N5X5_9BACL</name>
<evidence type="ECO:0000313" key="5">
    <source>
        <dbReference type="Proteomes" id="UP001172055"/>
    </source>
</evidence>
<dbReference type="EMBL" id="JAUJWV010000003">
    <property type="protein sequence ID" value="MDN7243052.1"/>
    <property type="molecule type" value="Genomic_DNA"/>
</dbReference>
<comment type="caution">
    <text evidence="4">The sequence shown here is derived from an EMBL/GenBank/DDBJ whole genome shotgun (WGS) entry which is preliminary data.</text>
</comment>
<sequence length="127" mass="14755">MLSYREKPIPGSKLKALYENAGWWPQRSAQDLEDMLKCEISMGVWQEDRLIGFARAVADGKFRAYIEDVVILSEFKGNGIGTQLIEKLMEELAHIEVVSLFCEEELIPFYEKNKFKHSKAQFVMHRN</sequence>
<dbReference type="PANTHER" id="PTHR43626">
    <property type="entry name" value="ACYL-COA N-ACYLTRANSFERASE"/>
    <property type="match status" value="1"/>
</dbReference>
<dbReference type="PROSITE" id="PS51186">
    <property type="entry name" value="GNAT"/>
    <property type="match status" value="1"/>
</dbReference>
<protein>
    <submittedName>
        <fullName evidence="4">GNAT family N-acetyltransferase</fullName>
    </submittedName>
</protein>
<gene>
    <name evidence="4" type="ORF">QWY14_14705</name>
</gene>
<organism evidence="4 5">
    <name type="scientific">Planococcus shixiaomingii</name>
    <dbReference type="NCBI Taxonomy" id="3058393"/>
    <lineage>
        <taxon>Bacteria</taxon>
        <taxon>Bacillati</taxon>
        <taxon>Bacillota</taxon>
        <taxon>Bacilli</taxon>
        <taxon>Bacillales</taxon>
        <taxon>Caryophanaceae</taxon>
        <taxon>Planococcus</taxon>
    </lineage>
</organism>
<reference evidence="4 5" key="1">
    <citation type="submission" date="2023-06" db="EMBL/GenBank/DDBJ databases">
        <title>Novel species in genus Planococcus.</title>
        <authorList>
            <person name="Ning S."/>
        </authorList>
    </citation>
    <scope>NUCLEOTIDE SEQUENCE [LARGE SCALE GENOMIC DNA]</scope>
    <source>
        <strain evidence="4 5">N028</strain>
    </source>
</reference>
<dbReference type="PANTHER" id="PTHR43626:SF4">
    <property type="entry name" value="GCN5-RELATED N-ACETYLTRANSFERASE 2, CHLOROPLASTIC"/>
    <property type="match status" value="1"/>
</dbReference>
<dbReference type="Gene3D" id="3.40.630.30">
    <property type="match status" value="1"/>
</dbReference>
<evidence type="ECO:0000256" key="2">
    <source>
        <dbReference type="ARBA" id="ARBA00023315"/>
    </source>
</evidence>
<proteinExistence type="predicted"/>
<dbReference type="SUPFAM" id="SSF55729">
    <property type="entry name" value="Acyl-CoA N-acyltransferases (Nat)"/>
    <property type="match status" value="1"/>
</dbReference>
<dbReference type="CDD" id="cd04301">
    <property type="entry name" value="NAT_SF"/>
    <property type="match status" value="1"/>
</dbReference>
<keyword evidence="2" id="KW-0012">Acyltransferase</keyword>
<evidence type="ECO:0000313" key="4">
    <source>
        <dbReference type="EMBL" id="MDN7243052.1"/>
    </source>
</evidence>
<dbReference type="Pfam" id="PF00583">
    <property type="entry name" value="Acetyltransf_1"/>
    <property type="match status" value="1"/>
</dbReference>
<evidence type="ECO:0000256" key="1">
    <source>
        <dbReference type="ARBA" id="ARBA00022679"/>
    </source>
</evidence>
<keyword evidence="5" id="KW-1185">Reference proteome</keyword>